<gene>
    <name evidence="1" type="ORF">EHSB41UT_04449</name>
</gene>
<dbReference type="OrthoDB" id="6402136at2"/>
<dbReference type="InterPro" id="IPR006728">
    <property type="entry name" value="YezG-like"/>
</dbReference>
<dbReference type="Proteomes" id="UP000196573">
    <property type="component" value="Unassembled WGS sequence"/>
</dbReference>
<dbReference type="AlphaFoldDB" id="A0A1X7AR60"/>
<dbReference type="RefSeq" id="WP_087113071.1">
    <property type="nucleotide sequence ID" value="NZ_CBCSCN010000017.1"/>
</dbReference>
<accession>A0A1X7AR60</accession>
<dbReference type="SUPFAM" id="SSF160424">
    <property type="entry name" value="BH3703-like"/>
    <property type="match status" value="1"/>
</dbReference>
<organism evidence="1 2">
    <name type="scientific">Parendozoicomonas haliclonae</name>
    <dbReference type="NCBI Taxonomy" id="1960125"/>
    <lineage>
        <taxon>Bacteria</taxon>
        <taxon>Pseudomonadati</taxon>
        <taxon>Pseudomonadota</taxon>
        <taxon>Gammaproteobacteria</taxon>
        <taxon>Oceanospirillales</taxon>
        <taxon>Endozoicomonadaceae</taxon>
        <taxon>Parendozoicomonas</taxon>
    </lineage>
</organism>
<dbReference type="EMBL" id="FWPT01000014">
    <property type="protein sequence ID" value="SMA50632.1"/>
    <property type="molecule type" value="Genomic_DNA"/>
</dbReference>
<dbReference type="Gene3D" id="3.30.500.20">
    <property type="entry name" value="BH3703-like domains"/>
    <property type="match status" value="1"/>
</dbReference>
<evidence type="ECO:0000313" key="2">
    <source>
        <dbReference type="Proteomes" id="UP000196573"/>
    </source>
</evidence>
<sequence length="150" mass="17663">MFDTVDDIYQFIGQAIYNALPDEWDEAKFTAILIEIDHFIESRQHYSLGGDIHSFDIEDTDEDIAWDEAFYALFKLMRKSESDIPWNKAQFSLLADGSFDLEFKYDPDLQWLNTVERDSASYKAMNSKDILKIKTWDGLPEDNDRTWIKQ</sequence>
<name>A0A1X7AR60_9GAMM</name>
<dbReference type="InterPro" id="IPR036170">
    <property type="entry name" value="YezG-like_sf"/>
</dbReference>
<evidence type="ECO:0008006" key="3">
    <source>
        <dbReference type="Google" id="ProtNLM"/>
    </source>
</evidence>
<dbReference type="Pfam" id="PF04634">
    <property type="entry name" value="YezG-like"/>
    <property type="match status" value="1"/>
</dbReference>
<protein>
    <recommendedName>
        <fullName evidence="3">DUF600 family protein</fullName>
    </recommendedName>
</protein>
<reference evidence="1 2" key="1">
    <citation type="submission" date="2017-03" db="EMBL/GenBank/DDBJ databases">
        <authorList>
            <person name="Afonso C.L."/>
            <person name="Miller P.J."/>
            <person name="Scott M.A."/>
            <person name="Spackman E."/>
            <person name="Goraichik I."/>
            <person name="Dimitrov K.M."/>
            <person name="Suarez D.L."/>
            <person name="Swayne D.E."/>
        </authorList>
    </citation>
    <scope>NUCLEOTIDE SEQUENCE [LARGE SCALE GENOMIC DNA]</scope>
    <source>
        <strain evidence="1">SB41UT1</strain>
    </source>
</reference>
<proteinExistence type="predicted"/>
<evidence type="ECO:0000313" key="1">
    <source>
        <dbReference type="EMBL" id="SMA50632.1"/>
    </source>
</evidence>
<keyword evidence="2" id="KW-1185">Reference proteome</keyword>